<proteinExistence type="predicted"/>
<accession>A0ABY5YFR0</accession>
<keyword evidence="4" id="KW-1185">Reference proteome</keyword>
<name>A0ABY5YFR0_9DEIO</name>
<evidence type="ECO:0000256" key="1">
    <source>
        <dbReference type="SAM" id="MobiDB-lite"/>
    </source>
</evidence>
<dbReference type="RefSeq" id="WP_260560194.1">
    <property type="nucleotide sequence ID" value="NZ_BAABEC010000190.1"/>
</dbReference>
<feature type="transmembrane region" description="Helical" evidence="2">
    <location>
        <begin position="318"/>
        <end position="340"/>
    </location>
</feature>
<sequence>MNDRILGALKAVGINDSPLASLDHEQQFFALTPMLLLYQAADPASPLRQVTLRDISRIHSDHQGTLRVETASGTSITASLLGFDPNRVQRFFQTVRDTTARAKQQPTSPLPSVGSKMFSPAPTAASAPPAVPPAVSVQSSAQPIGIQPAQGSAAAGPISLGKDAPAEAPLEGGPRVVKIGGSQPISAQASSQKPSAIRIEATPPVGVSVPSPANAAFGKSPEVAKLEVAKVESVKPEAAKSQPAASKPAASLPPAASGTQALMYEQPANSARLGRLARSVGSLRWTVRVLALVLVLGALGMGYVLWQQGKSSQIPALWTVTIGVVTAVALLVLAELLKLVSALGEAVARQGGSSGD</sequence>
<evidence type="ECO:0000313" key="4">
    <source>
        <dbReference type="Proteomes" id="UP001060261"/>
    </source>
</evidence>
<organism evidence="3 4">
    <name type="scientific">Deinococcus rubellus</name>
    <dbReference type="NCBI Taxonomy" id="1889240"/>
    <lineage>
        <taxon>Bacteria</taxon>
        <taxon>Thermotogati</taxon>
        <taxon>Deinococcota</taxon>
        <taxon>Deinococci</taxon>
        <taxon>Deinococcales</taxon>
        <taxon>Deinococcaceae</taxon>
        <taxon>Deinococcus</taxon>
    </lineage>
</organism>
<gene>
    <name evidence="3" type="ORF">N0D28_14520</name>
</gene>
<keyword evidence="2" id="KW-0472">Membrane</keyword>
<dbReference type="Proteomes" id="UP001060261">
    <property type="component" value="Chromosome"/>
</dbReference>
<keyword evidence="2" id="KW-1133">Transmembrane helix</keyword>
<feature type="compositionally biased region" description="Low complexity" evidence="1">
    <location>
        <begin position="119"/>
        <end position="143"/>
    </location>
</feature>
<evidence type="ECO:0000313" key="3">
    <source>
        <dbReference type="EMBL" id="UWX63915.1"/>
    </source>
</evidence>
<feature type="region of interest" description="Disordered" evidence="1">
    <location>
        <begin position="97"/>
        <end position="196"/>
    </location>
</feature>
<reference evidence="3" key="1">
    <citation type="submission" date="2022-09" db="EMBL/GenBank/DDBJ databases">
        <title>genome sequence of Deinococcus rubellus.</title>
        <authorList>
            <person name="Srinivasan S."/>
        </authorList>
    </citation>
    <scope>NUCLEOTIDE SEQUENCE</scope>
    <source>
        <strain evidence="3">Ant6</strain>
    </source>
</reference>
<feature type="compositionally biased region" description="Polar residues" evidence="1">
    <location>
        <begin position="183"/>
        <end position="194"/>
    </location>
</feature>
<protein>
    <submittedName>
        <fullName evidence="3">Uncharacterized protein</fullName>
    </submittedName>
</protein>
<feature type="transmembrane region" description="Helical" evidence="2">
    <location>
        <begin position="285"/>
        <end position="306"/>
    </location>
</feature>
<dbReference type="EMBL" id="CP104213">
    <property type="protein sequence ID" value="UWX63915.1"/>
    <property type="molecule type" value="Genomic_DNA"/>
</dbReference>
<feature type="compositionally biased region" description="Polar residues" evidence="1">
    <location>
        <begin position="97"/>
        <end position="107"/>
    </location>
</feature>
<evidence type="ECO:0000256" key="2">
    <source>
        <dbReference type="SAM" id="Phobius"/>
    </source>
</evidence>
<keyword evidence="2" id="KW-0812">Transmembrane</keyword>